<evidence type="ECO:0000259" key="12">
    <source>
        <dbReference type="Pfam" id="PF21088"/>
    </source>
</evidence>
<dbReference type="Pfam" id="PF21082">
    <property type="entry name" value="MS_channel_3rd"/>
    <property type="match status" value="1"/>
</dbReference>
<feature type="domain" description="Mechanosensitive ion channel MscS" evidence="10">
    <location>
        <begin position="366"/>
        <end position="431"/>
    </location>
</feature>
<dbReference type="InterPro" id="IPR006685">
    <property type="entry name" value="MscS_channel_2nd"/>
</dbReference>
<dbReference type="GO" id="GO:0005886">
    <property type="term" value="C:plasma membrane"/>
    <property type="evidence" value="ECO:0007669"/>
    <property type="project" value="UniProtKB-SubCell"/>
</dbReference>
<dbReference type="InterPro" id="IPR023408">
    <property type="entry name" value="MscS_beta-dom_sf"/>
</dbReference>
<keyword evidence="14" id="KW-1185">Reference proteome</keyword>
<dbReference type="SUPFAM" id="SSF82861">
    <property type="entry name" value="Mechanosensitive channel protein MscS (YggB), transmembrane region"/>
    <property type="match status" value="1"/>
</dbReference>
<dbReference type="PANTHER" id="PTHR43634:SF2">
    <property type="entry name" value="LOW CONDUCTANCE MECHANOSENSITIVE CHANNEL YNAI"/>
    <property type="match status" value="1"/>
</dbReference>
<evidence type="ECO:0000259" key="10">
    <source>
        <dbReference type="Pfam" id="PF00924"/>
    </source>
</evidence>
<dbReference type="Proteomes" id="UP000659388">
    <property type="component" value="Unassembled WGS sequence"/>
</dbReference>
<keyword evidence="4 8" id="KW-0812">Transmembrane</keyword>
<dbReference type="InterPro" id="IPR010920">
    <property type="entry name" value="LSM_dom_sf"/>
</dbReference>
<protein>
    <submittedName>
        <fullName evidence="13">Mechanosensitive ion channel family protein</fullName>
    </submittedName>
</protein>
<feature type="region of interest" description="Disordered" evidence="7">
    <location>
        <begin position="32"/>
        <end position="55"/>
    </location>
</feature>
<keyword evidence="5 8" id="KW-1133">Transmembrane helix</keyword>
<evidence type="ECO:0000256" key="5">
    <source>
        <dbReference type="ARBA" id="ARBA00022989"/>
    </source>
</evidence>
<feature type="signal peptide" evidence="9">
    <location>
        <begin position="1"/>
        <end position="27"/>
    </location>
</feature>
<evidence type="ECO:0000256" key="7">
    <source>
        <dbReference type="SAM" id="MobiDB-lite"/>
    </source>
</evidence>
<name>A0A937F5S5_9BACT</name>
<evidence type="ECO:0000259" key="11">
    <source>
        <dbReference type="Pfam" id="PF21082"/>
    </source>
</evidence>
<feature type="transmembrane region" description="Helical" evidence="8">
    <location>
        <begin position="271"/>
        <end position="292"/>
    </location>
</feature>
<evidence type="ECO:0000256" key="6">
    <source>
        <dbReference type="ARBA" id="ARBA00023136"/>
    </source>
</evidence>
<gene>
    <name evidence="13" type="ORF">JL102_03450</name>
</gene>
<evidence type="ECO:0000256" key="8">
    <source>
        <dbReference type="SAM" id="Phobius"/>
    </source>
</evidence>
<dbReference type="PROSITE" id="PS01246">
    <property type="entry name" value="UPF0003"/>
    <property type="match status" value="1"/>
</dbReference>
<evidence type="ECO:0000313" key="14">
    <source>
        <dbReference type="Proteomes" id="UP000659388"/>
    </source>
</evidence>
<evidence type="ECO:0000256" key="1">
    <source>
        <dbReference type="ARBA" id="ARBA00004651"/>
    </source>
</evidence>
<keyword evidence="3" id="KW-1003">Cell membrane</keyword>
<keyword evidence="6 8" id="KW-0472">Membrane</keyword>
<reference evidence="13" key="1">
    <citation type="submission" date="2021-01" db="EMBL/GenBank/DDBJ databases">
        <title>Fulvivirga kasyanovii gen. nov., sp nov., a novel member of the phylum Bacteroidetes isolated from seawater in a mussel farm.</title>
        <authorList>
            <person name="Zhao L.-H."/>
            <person name="Wang Z.-J."/>
        </authorList>
    </citation>
    <scope>NUCLEOTIDE SEQUENCE</scope>
    <source>
        <strain evidence="13">2943</strain>
    </source>
</reference>
<dbReference type="InterPro" id="IPR045042">
    <property type="entry name" value="YnaI-like"/>
</dbReference>
<dbReference type="Pfam" id="PF00924">
    <property type="entry name" value="MS_channel_2nd"/>
    <property type="match status" value="1"/>
</dbReference>
<dbReference type="Gene3D" id="1.10.287.1260">
    <property type="match status" value="1"/>
</dbReference>
<evidence type="ECO:0000256" key="2">
    <source>
        <dbReference type="ARBA" id="ARBA00008017"/>
    </source>
</evidence>
<dbReference type="RefSeq" id="WP_202242530.1">
    <property type="nucleotide sequence ID" value="NZ_JAESIY010000002.1"/>
</dbReference>
<keyword evidence="9" id="KW-0732">Signal</keyword>
<dbReference type="AlphaFoldDB" id="A0A937F5S5"/>
<dbReference type="InterPro" id="IPR011066">
    <property type="entry name" value="MscS_channel_C_sf"/>
</dbReference>
<dbReference type="GO" id="GO:0008381">
    <property type="term" value="F:mechanosensitive monoatomic ion channel activity"/>
    <property type="evidence" value="ECO:0007669"/>
    <property type="project" value="UniProtKB-ARBA"/>
</dbReference>
<evidence type="ECO:0000256" key="9">
    <source>
        <dbReference type="SAM" id="SignalP"/>
    </source>
</evidence>
<dbReference type="InterPro" id="IPR006686">
    <property type="entry name" value="MscS_channel_CS"/>
</dbReference>
<dbReference type="Gene3D" id="2.30.30.60">
    <property type="match status" value="1"/>
</dbReference>
<sequence length="591" mass="66402">MSVIKGSFFKIRLSVVLLMLMSLSASAQFLGQPQVEKSEEEEEVPADSLGRRSPQGTVDGFMSAISAGRYKNAIAYFDLGGTYEASNDEATELVKSLVLMLDQGGSIFPNAWISDQDQGNLEDGLKKQIDKVGYVSVNNKNINLLLERKKDTEGNYIWLFSSETLLKIASEKENFKEPVINKLLPNFLLKNRRFGFSLGQWLAMGVIVALVYFCAVYLSKGLVFFVKKIWKKSKHESFLGIVDAFSLPLRLYLAIVLYLKVSKYLGISVVVRQQFSFVSVIVFWAAVLLLLWRIADFVAGFMERKMSLKGNLAAVSAIIFFRRAFYVSIIIIGVIMAIGALGFDITNWIAALGIGGIAIALGAQKTVENFVGSVTLVLDRPIRVGDFCKVAETMGTVEQIGMRSTKIRTLDRTIVTIPNGEFSSLKIENYTQRDMFWFHPVLSMRYETTPDQMRYLLVEIRKLLYAHPKVDPDPARIRFTGFGPDYLPLEIFAYVRTPDYNGYLEVKEDLLLRIMDIVEESGTGFAFPSQTIYMAKDEGVSSEKTEAIHAKVKEWREKEQMEIPNFTPEAIEALKGTITYPPEGSTQKNNG</sequence>
<feature type="transmembrane region" description="Helical" evidence="8">
    <location>
        <begin position="201"/>
        <end position="226"/>
    </location>
</feature>
<comment type="caution">
    <text evidence="13">The sequence shown here is derived from an EMBL/GenBank/DDBJ whole genome shotgun (WGS) entry which is preliminary data.</text>
</comment>
<evidence type="ECO:0000313" key="13">
    <source>
        <dbReference type="EMBL" id="MBL3655169.1"/>
    </source>
</evidence>
<dbReference type="Pfam" id="PF21088">
    <property type="entry name" value="MS_channel_1st"/>
    <property type="match status" value="1"/>
</dbReference>
<dbReference type="Gene3D" id="3.30.70.100">
    <property type="match status" value="1"/>
</dbReference>
<evidence type="ECO:0000256" key="3">
    <source>
        <dbReference type="ARBA" id="ARBA00022475"/>
    </source>
</evidence>
<comment type="subcellular location">
    <subcellularLocation>
        <location evidence="1">Cell membrane</location>
        <topology evidence="1">Multi-pass membrane protein</topology>
    </subcellularLocation>
</comment>
<dbReference type="PANTHER" id="PTHR43634">
    <property type="entry name" value="OW CONDUCTANCE MECHANOSENSITIVE CHANNEL"/>
    <property type="match status" value="1"/>
</dbReference>
<feature type="domain" description="Mechanosensitive ion channel MscS C-terminal" evidence="11">
    <location>
        <begin position="445"/>
        <end position="522"/>
    </location>
</feature>
<feature type="domain" description="Mechanosensitive ion channel transmembrane helices 2/3" evidence="12">
    <location>
        <begin position="325"/>
        <end position="364"/>
    </location>
</feature>
<comment type="similarity">
    <text evidence="2">Belongs to the MscS (TC 1.A.23) family.</text>
</comment>
<feature type="transmembrane region" description="Helical" evidence="8">
    <location>
        <begin position="238"/>
        <end position="259"/>
    </location>
</feature>
<feature type="transmembrane region" description="Helical" evidence="8">
    <location>
        <begin position="312"/>
        <end position="339"/>
    </location>
</feature>
<dbReference type="InterPro" id="IPR049278">
    <property type="entry name" value="MS_channel_C"/>
</dbReference>
<proteinExistence type="inferred from homology"/>
<dbReference type="EMBL" id="JAESIY010000002">
    <property type="protein sequence ID" value="MBL3655169.1"/>
    <property type="molecule type" value="Genomic_DNA"/>
</dbReference>
<dbReference type="InterPro" id="IPR049142">
    <property type="entry name" value="MS_channel_1st"/>
</dbReference>
<dbReference type="SUPFAM" id="SSF82689">
    <property type="entry name" value="Mechanosensitive channel protein MscS (YggB), C-terminal domain"/>
    <property type="match status" value="1"/>
</dbReference>
<feature type="chain" id="PRO_5037497172" evidence="9">
    <location>
        <begin position="28"/>
        <end position="591"/>
    </location>
</feature>
<evidence type="ECO:0000256" key="4">
    <source>
        <dbReference type="ARBA" id="ARBA00022692"/>
    </source>
</evidence>
<dbReference type="InterPro" id="IPR011014">
    <property type="entry name" value="MscS_channel_TM-2"/>
</dbReference>
<dbReference type="SUPFAM" id="SSF50182">
    <property type="entry name" value="Sm-like ribonucleoproteins"/>
    <property type="match status" value="1"/>
</dbReference>
<organism evidence="13 14">
    <name type="scientific">Fulvivirga sediminis</name>
    <dbReference type="NCBI Taxonomy" id="2803949"/>
    <lineage>
        <taxon>Bacteria</taxon>
        <taxon>Pseudomonadati</taxon>
        <taxon>Bacteroidota</taxon>
        <taxon>Cytophagia</taxon>
        <taxon>Cytophagales</taxon>
        <taxon>Fulvivirgaceae</taxon>
        <taxon>Fulvivirga</taxon>
    </lineage>
</organism>
<accession>A0A937F5S5</accession>